<proteinExistence type="predicted"/>
<dbReference type="AlphaFoldDB" id="A0A9P6MNC2"/>
<comment type="caution">
    <text evidence="1">The sequence shown here is derived from an EMBL/GenBank/DDBJ whole genome shotgun (WGS) entry which is preliminary data.</text>
</comment>
<reference evidence="1" key="1">
    <citation type="journal article" date="2020" name="Fungal Divers.">
        <title>Resolving the Mortierellaceae phylogeny through synthesis of multi-gene phylogenetics and phylogenomics.</title>
        <authorList>
            <person name="Vandepol N."/>
            <person name="Liber J."/>
            <person name="Desiro A."/>
            <person name="Na H."/>
            <person name="Kennedy M."/>
            <person name="Barry K."/>
            <person name="Grigoriev I.V."/>
            <person name="Miller A.N."/>
            <person name="O'Donnell K."/>
            <person name="Stajich J.E."/>
            <person name="Bonito G."/>
        </authorList>
    </citation>
    <scope>NUCLEOTIDE SEQUENCE</scope>
    <source>
        <strain evidence="1">NRRL 2769</strain>
    </source>
</reference>
<protein>
    <submittedName>
        <fullName evidence="1">Uncharacterized protein</fullName>
    </submittedName>
</protein>
<dbReference type="EMBL" id="JAAAID010002043">
    <property type="protein sequence ID" value="KAG0008101.1"/>
    <property type="molecule type" value="Genomic_DNA"/>
</dbReference>
<evidence type="ECO:0000313" key="1">
    <source>
        <dbReference type="EMBL" id="KAG0008101.1"/>
    </source>
</evidence>
<name>A0A9P6MNC2_9FUNG</name>
<organism evidence="1 2">
    <name type="scientific">Entomortierella chlamydospora</name>
    <dbReference type="NCBI Taxonomy" id="101097"/>
    <lineage>
        <taxon>Eukaryota</taxon>
        <taxon>Fungi</taxon>
        <taxon>Fungi incertae sedis</taxon>
        <taxon>Mucoromycota</taxon>
        <taxon>Mortierellomycotina</taxon>
        <taxon>Mortierellomycetes</taxon>
        <taxon>Mortierellales</taxon>
        <taxon>Mortierellaceae</taxon>
        <taxon>Entomortierella</taxon>
    </lineage>
</organism>
<evidence type="ECO:0000313" key="2">
    <source>
        <dbReference type="Proteomes" id="UP000703661"/>
    </source>
</evidence>
<feature type="non-terminal residue" evidence="1">
    <location>
        <position position="229"/>
    </location>
</feature>
<accession>A0A9P6MNC2</accession>
<gene>
    <name evidence="1" type="ORF">BGZ80_003849</name>
</gene>
<dbReference type="Proteomes" id="UP000703661">
    <property type="component" value="Unassembled WGS sequence"/>
</dbReference>
<keyword evidence="2" id="KW-1185">Reference proteome</keyword>
<sequence>MNTLFGDMFRSCGVEVCYSSEADNDDTLASHAHHDGACVLSQDRDFLRYKGPAYYIYMEAKMDYKCKRLRLIPRRDMVCHSSKREIISPPPWTRPKDPGFVSLPDYLRGTPSPLTHHFTNMHITIRPLRQAYYSHLAIESNVCEEFPVYSDSEPTKVCWDVSNVPKDAALLHLLKDPKSAYKHFFGNMTRPEGVSSKDWNNHVYATCAVVLELYSLYMGTSLYDLLVQP</sequence>